<dbReference type="AlphaFoldDB" id="A0A1M7UWT7"/>
<sequence>MAHLFFHCSNDAGIWIDRRSAPLSSLSEAMAQAAGVVRELVMAPSNEDWRGWTLHASDDFGHEVFAVPFTSVLGKSH</sequence>
<dbReference type="Pfam" id="PF21834">
    <property type="entry name" value="DUF6894"/>
    <property type="match status" value="1"/>
</dbReference>
<protein>
    <recommendedName>
        <fullName evidence="1">DUF6894 domain-containing protein</fullName>
    </recommendedName>
</protein>
<proteinExistence type="predicted"/>
<name>A0A1M7UWT7_9BRAD</name>
<dbReference type="InterPro" id="IPR054189">
    <property type="entry name" value="DUF6894"/>
</dbReference>
<organism evidence="2 3">
    <name type="scientific">Bradyrhizobium erythrophlei</name>
    <dbReference type="NCBI Taxonomy" id="1437360"/>
    <lineage>
        <taxon>Bacteria</taxon>
        <taxon>Pseudomonadati</taxon>
        <taxon>Pseudomonadota</taxon>
        <taxon>Alphaproteobacteria</taxon>
        <taxon>Hyphomicrobiales</taxon>
        <taxon>Nitrobacteraceae</taxon>
        <taxon>Bradyrhizobium</taxon>
    </lineage>
</organism>
<evidence type="ECO:0000313" key="2">
    <source>
        <dbReference type="EMBL" id="SHN87438.1"/>
    </source>
</evidence>
<keyword evidence="3" id="KW-1185">Reference proteome</keyword>
<accession>A0A1M7UWT7</accession>
<reference evidence="3" key="1">
    <citation type="submission" date="2016-11" db="EMBL/GenBank/DDBJ databases">
        <authorList>
            <person name="Varghese N."/>
            <person name="Submissions S."/>
        </authorList>
    </citation>
    <scope>NUCLEOTIDE SEQUENCE [LARGE SCALE GENOMIC DNA]</scope>
    <source>
        <strain evidence="3">GAS401</strain>
    </source>
</reference>
<dbReference type="EMBL" id="LT670849">
    <property type="protein sequence ID" value="SHN87438.1"/>
    <property type="molecule type" value="Genomic_DNA"/>
</dbReference>
<evidence type="ECO:0000313" key="3">
    <source>
        <dbReference type="Proteomes" id="UP000184096"/>
    </source>
</evidence>
<dbReference type="RefSeq" id="WP_072825302.1">
    <property type="nucleotide sequence ID" value="NZ_LT670849.1"/>
</dbReference>
<gene>
    <name evidence="2" type="ORF">SAMN05444170_7176</name>
</gene>
<dbReference type="Proteomes" id="UP000184096">
    <property type="component" value="Chromosome I"/>
</dbReference>
<evidence type="ECO:0000259" key="1">
    <source>
        <dbReference type="Pfam" id="PF21834"/>
    </source>
</evidence>
<feature type="domain" description="DUF6894" evidence="1">
    <location>
        <begin position="5"/>
        <end position="70"/>
    </location>
</feature>
<dbReference type="OrthoDB" id="8244332at2"/>